<keyword evidence="1" id="KW-0812">Transmembrane</keyword>
<dbReference type="Proteomes" id="UP001055955">
    <property type="component" value="Chromosome"/>
</dbReference>
<keyword evidence="1" id="KW-0472">Membrane</keyword>
<sequence>MSKHFFMEVHCSGCISSAKKVLSSLGLVYVNDGVAFEIMSDNKDIRKELEDRINPASITPVKREKKKTLNQSARIMLAVLVVTGLFWLTQWFFMVPMVVETGVYLSLLGLLLHKELLNSSKQTLIICASVVSLLGVTLFFSFPPMMLVSFCVPFLVGVSSLFLLQDATHFSMSGSKLALCFSLLASVCALFAYVWSPLVWLAVIPIMGYIVLNSNKVVSCDWSLMMVVLVSSLCAILTTVFHLPMVVCLHDTFLAAFLIKLKSLGWRKKGKRAKLEYIAQGEMLGDDFIIYKSSEDLLIDLSKTDLSVVKALILKNDVEVTHEARYKISDLRADTKQTLPKDAVIHQGWVIGVRQKSSLLENQSNKFMNQMDQQISRLVPWGIGLSSSVGLLSLALQYGVTYSIGLSLTTLLACCPCIFLMVYVFERTFENIMGKVNLPVKVNLKNRCLDALRYQWSSKGKWSHVTDRTGVTHGPIRGSTYEADQPYEFYPEAKSWFTQVVKRGESVTGLSASGEFQGPYKDDMKTIGADAYADINYANPAEKAKQFDLIRSQSGKEQSVAYYGDGANDADIFNRDNVLPIAVGCSVGQLNPVAWIKDFTRFNRILPMLIEAQRYVSKIINQGIIYNMVAMLAPILTRVVIGVTLPMWFSCATMLIYMGGLYIAINLKVNKMVESSDLIHNKVRAATSPGFKGFLQRSGLDFSR</sequence>
<feature type="transmembrane region" description="Helical" evidence="1">
    <location>
        <begin position="647"/>
        <end position="665"/>
    </location>
</feature>
<accession>A0ABY5DJN5</accession>
<keyword evidence="1" id="KW-1133">Transmembrane helix</keyword>
<feature type="transmembrane region" description="Helical" evidence="1">
    <location>
        <begin position="72"/>
        <end position="88"/>
    </location>
</feature>
<evidence type="ECO:0000256" key="1">
    <source>
        <dbReference type="SAM" id="Phobius"/>
    </source>
</evidence>
<protein>
    <recommendedName>
        <fullName evidence="4">HMA domain-containing protein</fullName>
    </recommendedName>
</protein>
<gene>
    <name evidence="2" type="ORF">MMH89_00985</name>
</gene>
<keyword evidence="3" id="KW-1185">Reference proteome</keyword>
<dbReference type="RefSeq" id="WP_258568524.1">
    <property type="nucleotide sequence ID" value="NZ_CP092900.1"/>
</dbReference>
<proteinExistence type="predicted"/>
<evidence type="ECO:0008006" key="4">
    <source>
        <dbReference type="Google" id="ProtNLM"/>
    </source>
</evidence>
<feature type="transmembrane region" description="Helical" evidence="1">
    <location>
        <begin position="226"/>
        <end position="259"/>
    </location>
</feature>
<feature type="transmembrane region" description="Helical" evidence="1">
    <location>
        <begin position="378"/>
        <end position="398"/>
    </location>
</feature>
<dbReference type="EMBL" id="CP092900">
    <property type="protein sequence ID" value="UTC24735.1"/>
    <property type="molecule type" value="Genomic_DNA"/>
</dbReference>
<organism evidence="2 3">
    <name type="scientific">Candidatus Comchoanobacter bicostacola</name>
    <dbReference type="NCBI Taxonomy" id="2919598"/>
    <lineage>
        <taxon>Bacteria</taxon>
        <taxon>Pseudomonadati</taxon>
        <taxon>Pseudomonadota</taxon>
        <taxon>Gammaproteobacteria</taxon>
        <taxon>Candidatus Comchoanobacterales</taxon>
        <taxon>Candidatus Comchoanobacteraceae</taxon>
        <taxon>Candidatus Comchoanobacter</taxon>
    </lineage>
</organism>
<feature type="transmembrane region" description="Helical" evidence="1">
    <location>
        <begin position="404"/>
        <end position="425"/>
    </location>
</feature>
<reference evidence="2 3" key="1">
    <citation type="journal article" date="2022" name="Nat. Microbiol.">
        <title>The microbiome of a bacterivorous marine choanoflagellate contains a resource-demanding obligate bacterial associate.</title>
        <authorList>
            <person name="Needham D.M."/>
            <person name="Poirier C."/>
            <person name="Bachy C."/>
            <person name="George E.E."/>
            <person name="Wilken S."/>
            <person name="Yung C.C.M."/>
            <person name="Limardo A.J."/>
            <person name="Morando M."/>
            <person name="Sudek L."/>
            <person name="Malmstrom R.R."/>
            <person name="Keeling P.J."/>
            <person name="Santoro A.E."/>
            <person name="Worden A.Z."/>
        </authorList>
    </citation>
    <scope>NUCLEOTIDE SEQUENCE [LARGE SCALE GENOMIC DNA]</scope>
    <source>
        <strain evidence="2 3">Comchoano-1</strain>
    </source>
</reference>
<feature type="transmembrane region" description="Helical" evidence="1">
    <location>
        <begin position="624"/>
        <end position="641"/>
    </location>
</feature>
<name>A0ABY5DJN5_9GAMM</name>
<feature type="transmembrane region" description="Helical" evidence="1">
    <location>
        <begin position="177"/>
        <end position="206"/>
    </location>
</feature>
<evidence type="ECO:0000313" key="2">
    <source>
        <dbReference type="EMBL" id="UTC24735.1"/>
    </source>
</evidence>
<feature type="transmembrane region" description="Helical" evidence="1">
    <location>
        <begin position="147"/>
        <end position="165"/>
    </location>
</feature>
<evidence type="ECO:0000313" key="3">
    <source>
        <dbReference type="Proteomes" id="UP001055955"/>
    </source>
</evidence>